<comment type="caution">
    <text evidence="2">The sequence shown here is derived from an EMBL/GenBank/DDBJ whole genome shotgun (WGS) entry which is preliminary data.</text>
</comment>
<dbReference type="EMBL" id="JEMT01027768">
    <property type="protein sequence ID" value="EXX56274.1"/>
    <property type="molecule type" value="Genomic_DNA"/>
</dbReference>
<dbReference type="HOGENOM" id="CLU_059223_0_0_1"/>
<evidence type="ECO:0000313" key="3">
    <source>
        <dbReference type="Proteomes" id="UP000022910"/>
    </source>
</evidence>
<dbReference type="PANTHER" id="PTHR31389">
    <property type="entry name" value="LD39211P"/>
    <property type="match status" value="1"/>
</dbReference>
<reference evidence="2 3" key="1">
    <citation type="submission" date="2014-02" db="EMBL/GenBank/DDBJ databases">
        <title>Single nucleus genome sequencing reveals high similarity among nuclei of an endomycorrhizal fungus.</title>
        <authorList>
            <person name="Lin K."/>
            <person name="Geurts R."/>
            <person name="Zhang Z."/>
            <person name="Limpens E."/>
            <person name="Saunders D.G."/>
            <person name="Mu D."/>
            <person name="Pang E."/>
            <person name="Cao H."/>
            <person name="Cha H."/>
            <person name="Lin T."/>
            <person name="Zhou Q."/>
            <person name="Shang Y."/>
            <person name="Li Y."/>
            <person name="Ivanov S."/>
            <person name="Sharma T."/>
            <person name="Velzen R.V."/>
            <person name="Ruijter N.D."/>
            <person name="Aanen D.K."/>
            <person name="Win J."/>
            <person name="Kamoun S."/>
            <person name="Bisseling T."/>
            <person name="Huang S."/>
        </authorList>
    </citation>
    <scope>NUCLEOTIDE SEQUENCE [LARGE SCALE GENOMIC DNA]</scope>
    <source>
        <strain evidence="3">DAOM197198w</strain>
    </source>
</reference>
<dbReference type="STRING" id="1432141.A0A015JMV2"/>
<keyword evidence="3" id="KW-1185">Reference proteome</keyword>
<name>A0A015JMV2_RHIIW</name>
<dbReference type="Proteomes" id="UP000022910">
    <property type="component" value="Unassembled WGS sequence"/>
</dbReference>
<dbReference type="PANTHER" id="PTHR31389:SF4">
    <property type="entry name" value="LD39211P"/>
    <property type="match status" value="1"/>
</dbReference>
<evidence type="ECO:0000313" key="2">
    <source>
        <dbReference type="EMBL" id="EXX56274.1"/>
    </source>
</evidence>
<accession>A0A015JMV2</accession>
<protein>
    <submittedName>
        <fullName evidence="2">Uncharacterized protein</fullName>
    </submittedName>
</protein>
<dbReference type="OMA" id="CARDINC"/>
<dbReference type="SMR" id="A0A015JMV2"/>
<proteinExistence type="predicted"/>
<organism evidence="2 3">
    <name type="scientific">Rhizophagus irregularis (strain DAOM 197198w)</name>
    <name type="common">Glomus intraradices</name>
    <dbReference type="NCBI Taxonomy" id="1432141"/>
    <lineage>
        <taxon>Eukaryota</taxon>
        <taxon>Fungi</taxon>
        <taxon>Fungi incertae sedis</taxon>
        <taxon>Mucoromycota</taxon>
        <taxon>Glomeromycotina</taxon>
        <taxon>Glomeromycetes</taxon>
        <taxon>Glomerales</taxon>
        <taxon>Glomeraceae</taxon>
        <taxon>Rhizophagus</taxon>
    </lineage>
</organism>
<keyword evidence="1" id="KW-1133">Transmembrane helix</keyword>
<evidence type="ECO:0000256" key="1">
    <source>
        <dbReference type="SAM" id="Phobius"/>
    </source>
</evidence>
<keyword evidence="1" id="KW-0812">Transmembrane</keyword>
<keyword evidence="1" id="KW-0472">Membrane</keyword>
<dbReference type="OrthoDB" id="5954868at2759"/>
<gene>
    <name evidence="2" type="ORF">RirG_217790</name>
</gene>
<sequence length="325" mass="37849">MSNSIRKKILVLVIVFIVTLLMTRIYLHVYPDSELFKDYEYEKLKGNYTNDIKDDKYEGLEDEETDEHLTNDILPTIITGASKNHFCPLKSFLYTIHETIKESQTKTRIIVYDLGLSNKQNEELSDLQNKGYLTKVELFDWSKYPSFWNISIARGEYAWKPGMIYEISQKYPGVIIWLDSGTKVQEKFFRNVNKFLDESNGFVSPSSPGLMINWTHPGIYDYFNDDHTKYDNLPNCNGASIAFDTKRTQSLIDSWYECALEKDCIAPPGSSRANHRQDQTLLTYLAAREGRICDQDRGYFGFHIHDDSNCKKEIKQYESEHKNIN</sequence>
<feature type="transmembrane region" description="Helical" evidence="1">
    <location>
        <begin position="9"/>
        <end position="27"/>
    </location>
</feature>
<dbReference type="AlphaFoldDB" id="A0A015JMV2"/>